<accession>A0A9X3FCZ0</accession>
<dbReference type="EMBL" id="JAPOHD010000015">
    <property type="protein sequence ID" value="MCY1720338.1"/>
    <property type="molecule type" value="Genomic_DNA"/>
</dbReference>
<feature type="signal peptide" evidence="1">
    <location>
        <begin position="1"/>
        <end position="30"/>
    </location>
</feature>
<name>A0A9X3FCZ0_9BACT</name>
<gene>
    <name evidence="2" type="ORF">OU798_08295</name>
</gene>
<dbReference type="RefSeq" id="WP_343332671.1">
    <property type="nucleotide sequence ID" value="NZ_JAPOHD010000015.1"/>
</dbReference>
<organism evidence="2 3">
    <name type="scientific">Draconibacterium aestuarii</name>
    <dbReference type="NCBI Taxonomy" id="2998507"/>
    <lineage>
        <taxon>Bacteria</taxon>
        <taxon>Pseudomonadati</taxon>
        <taxon>Bacteroidota</taxon>
        <taxon>Bacteroidia</taxon>
        <taxon>Marinilabiliales</taxon>
        <taxon>Prolixibacteraceae</taxon>
        <taxon>Draconibacterium</taxon>
    </lineage>
</organism>
<evidence type="ECO:0000313" key="3">
    <source>
        <dbReference type="Proteomes" id="UP001145087"/>
    </source>
</evidence>
<protein>
    <submittedName>
        <fullName evidence="2">Uncharacterized protein</fullName>
    </submittedName>
</protein>
<proteinExistence type="predicted"/>
<keyword evidence="3" id="KW-1185">Reference proteome</keyword>
<sequence>MKTKNNVQQTILKSMAVIFSVVILSTTVNAQDFWKSVYENNGFKDIAIAMNETKAKPATVSSHADLTSYYAEENEETLEIENWMMNEDSFGTFISFEVESESPMVLENWMTNESYFNYATEMFLEETESELEIEDWMLNENLFNATGEDEQPLKLESWMISDKVWNV</sequence>
<reference evidence="2" key="1">
    <citation type="submission" date="2022-11" db="EMBL/GenBank/DDBJ databases">
        <title>Marilongibacter aestuarii gen. nov., sp. nov., isolated from tidal flat sediment.</title>
        <authorList>
            <person name="Jiayan W."/>
        </authorList>
    </citation>
    <scope>NUCLEOTIDE SEQUENCE</scope>
    <source>
        <strain evidence="2">Z1-6</strain>
    </source>
</reference>
<feature type="chain" id="PRO_5040834395" evidence="1">
    <location>
        <begin position="31"/>
        <end position="167"/>
    </location>
</feature>
<dbReference type="Proteomes" id="UP001145087">
    <property type="component" value="Unassembled WGS sequence"/>
</dbReference>
<keyword evidence="1" id="KW-0732">Signal</keyword>
<dbReference type="AlphaFoldDB" id="A0A9X3FCZ0"/>
<evidence type="ECO:0000256" key="1">
    <source>
        <dbReference type="SAM" id="SignalP"/>
    </source>
</evidence>
<comment type="caution">
    <text evidence="2">The sequence shown here is derived from an EMBL/GenBank/DDBJ whole genome shotgun (WGS) entry which is preliminary data.</text>
</comment>
<evidence type="ECO:0000313" key="2">
    <source>
        <dbReference type="EMBL" id="MCY1720338.1"/>
    </source>
</evidence>